<evidence type="ECO:0000313" key="3">
    <source>
        <dbReference type="EMBL" id="TYK01782.1"/>
    </source>
</evidence>
<protein>
    <submittedName>
        <fullName evidence="2">Transposase</fullName>
    </submittedName>
</protein>
<comment type="caution">
    <text evidence="2">The sequence shown here is derived from an EMBL/GenBank/DDBJ whole genome shotgun (WGS) entry which is preliminary data.</text>
</comment>
<accession>A0A5A7UET5</accession>
<dbReference type="EMBL" id="SSTE01010863">
    <property type="protein sequence ID" value="KAA0052215.1"/>
    <property type="molecule type" value="Genomic_DNA"/>
</dbReference>
<evidence type="ECO:0000256" key="1">
    <source>
        <dbReference type="SAM" id="SignalP"/>
    </source>
</evidence>
<gene>
    <name evidence="3" type="ORF">E5676_scaffold113G00100</name>
    <name evidence="2" type="ORF">E6C27_scaffold207G00260</name>
</gene>
<feature type="chain" id="PRO_5042722200" evidence="1">
    <location>
        <begin position="22"/>
        <end position="132"/>
    </location>
</feature>
<organism evidence="2 4">
    <name type="scientific">Cucumis melo var. makuwa</name>
    <name type="common">Oriental melon</name>
    <dbReference type="NCBI Taxonomy" id="1194695"/>
    <lineage>
        <taxon>Eukaryota</taxon>
        <taxon>Viridiplantae</taxon>
        <taxon>Streptophyta</taxon>
        <taxon>Embryophyta</taxon>
        <taxon>Tracheophyta</taxon>
        <taxon>Spermatophyta</taxon>
        <taxon>Magnoliopsida</taxon>
        <taxon>eudicotyledons</taxon>
        <taxon>Gunneridae</taxon>
        <taxon>Pentapetalae</taxon>
        <taxon>rosids</taxon>
        <taxon>fabids</taxon>
        <taxon>Cucurbitales</taxon>
        <taxon>Cucurbitaceae</taxon>
        <taxon>Benincaseae</taxon>
        <taxon>Cucumis</taxon>
    </lineage>
</organism>
<evidence type="ECO:0000313" key="5">
    <source>
        <dbReference type="Proteomes" id="UP000321947"/>
    </source>
</evidence>
<dbReference type="EMBL" id="SSTD01015999">
    <property type="protein sequence ID" value="TYK01782.1"/>
    <property type="molecule type" value="Genomic_DNA"/>
</dbReference>
<proteinExistence type="predicted"/>
<evidence type="ECO:0000313" key="4">
    <source>
        <dbReference type="Proteomes" id="UP000321393"/>
    </source>
</evidence>
<feature type="signal peptide" evidence="1">
    <location>
        <begin position="1"/>
        <end position="21"/>
    </location>
</feature>
<dbReference type="AlphaFoldDB" id="A0A5A7UET5"/>
<dbReference type="Proteomes" id="UP000321947">
    <property type="component" value="Unassembled WGS sequence"/>
</dbReference>
<evidence type="ECO:0000313" key="2">
    <source>
        <dbReference type="EMBL" id="KAA0052215.1"/>
    </source>
</evidence>
<dbReference type="Proteomes" id="UP000321393">
    <property type="component" value="Unassembled WGS sequence"/>
</dbReference>
<keyword evidence="1" id="KW-0732">Signal</keyword>
<reference evidence="4 5" key="1">
    <citation type="submission" date="2019-08" db="EMBL/GenBank/DDBJ databases">
        <title>Draft genome sequences of two oriental melons (Cucumis melo L. var makuwa).</title>
        <authorList>
            <person name="Kwon S.-Y."/>
        </authorList>
    </citation>
    <scope>NUCLEOTIDE SEQUENCE [LARGE SCALE GENOMIC DNA]</scope>
    <source>
        <strain evidence="5">cv. Chang Bougi</strain>
        <strain evidence="4">cv. SW 3</strain>
        <tissue evidence="2">Leaf</tissue>
    </source>
</reference>
<name>A0A5A7UET5_CUCMM</name>
<sequence>MCGQRRREATLVACLVELVFGGGWKSNNGTFRSAKGLLNKLFPYYDEFAYVFERDRTTGHFTKTFVDVGSNDPSGYEGFQMPDGNDMEFLSMYNQGFDMSQDDVRALLPAHTLEGRARSSESKRQRRRAAGG</sequence>